<dbReference type="AlphaFoldDB" id="A0AAV5NZB0"/>
<dbReference type="SUPFAM" id="SSF54523">
    <property type="entry name" value="Pili subunits"/>
    <property type="match status" value="1"/>
</dbReference>
<dbReference type="GO" id="GO:0009986">
    <property type="term" value="C:cell surface"/>
    <property type="evidence" value="ECO:0007669"/>
    <property type="project" value="UniProtKB-SubCell"/>
</dbReference>
<comment type="subcellular location">
    <subcellularLocation>
        <location evidence="2">Cell outer membrane</location>
    </subcellularLocation>
    <subcellularLocation>
        <location evidence="1">Cell surface</location>
    </subcellularLocation>
</comment>
<evidence type="ECO:0000313" key="10">
    <source>
        <dbReference type="EMBL" id="GLQ75849.1"/>
    </source>
</evidence>
<dbReference type="InterPro" id="IPR045584">
    <property type="entry name" value="Pilin-like"/>
</dbReference>
<keyword evidence="3" id="KW-1134">Transmembrane beta strand</keyword>
<dbReference type="Gene3D" id="3.30.1300.30">
    <property type="entry name" value="GSPII I/J protein-like"/>
    <property type="match status" value="1"/>
</dbReference>
<keyword evidence="4" id="KW-0812">Transmembrane</keyword>
<reference evidence="11" key="1">
    <citation type="journal article" date="2019" name="Int. J. Syst. Evol. Microbiol.">
        <title>The Global Catalogue of Microorganisms (GCM) 10K type strain sequencing project: providing services to taxonomists for standard genome sequencing and annotation.</title>
        <authorList>
            <consortium name="The Broad Institute Genomics Platform"/>
            <consortium name="The Broad Institute Genome Sequencing Center for Infectious Disease"/>
            <person name="Wu L."/>
            <person name="Ma J."/>
        </authorList>
    </citation>
    <scope>NUCLEOTIDE SEQUENCE [LARGE SCALE GENOMIC DNA]</scope>
    <source>
        <strain evidence="11">NBRC 15640</strain>
    </source>
</reference>
<keyword evidence="7" id="KW-0998">Cell outer membrane</keyword>
<name>A0AAV5NZB0_9VIBR</name>
<evidence type="ECO:0000256" key="2">
    <source>
        <dbReference type="ARBA" id="ARBA00004442"/>
    </source>
</evidence>
<protein>
    <recommendedName>
        <fullName evidence="9">Trimeric autotransporter adhesin YadA-like C-terminal membrane anchor domain-containing protein</fullName>
    </recommendedName>
</protein>
<evidence type="ECO:0000256" key="3">
    <source>
        <dbReference type="ARBA" id="ARBA00022452"/>
    </source>
</evidence>
<evidence type="ECO:0000256" key="7">
    <source>
        <dbReference type="ARBA" id="ARBA00023237"/>
    </source>
</evidence>
<accession>A0AAV5NZB0</accession>
<sequence length="662" mass="70808">MKKSLIALSIASFFSINVSAAIAPIVIDIESVDKHLRDNFTVVDSGKTRIVIDDHGNKAIIEDRTVDGGMSSYKVTDANGRKHHVNFDRHGKVFSVNGRKINGKIDDLPDVNGDPTDPINLLKRVKKIESIGKAEIKSVQRQFSAMDSTLRTDAAHALDTVKADGLSHMNTRLAALDDSLRQDGSSALVKAKDQGVEYVTDRISAMDNAVRADAVHALDTVKADGLSHMNTRLAALDDSVRQDGASALAKAKAQGVDLVNTRLNSMNNSLREDGQSAYKSLNTKIDAVAGVDIDGAVDIASDEVNKRITSVGGELAKQGQIAVNAANTRMNSIEERTGRAFSSVRNDAKLAYNNLNTKIDAVAGVDIDGAVDIASDEVNKRITSVGGELAKQGQIAVNAANTRMSNIEARTGQAFSGARKDAELAYNELNKKIDTLTNIDVDGGAEFVSKEVNKRIDIAGEQAYEVAKVEMKNMYAEGKAAIDSAKAEIRKEAVEAYKELQKEIGDSSKNDTFDINDSVASKIAEEFDRIRESGASLASTGEAAYNSLSSDISKNTQAINDLRTDFESQAAQYNERFDKMDKRMDGVMAGTHAINNARPMVSGGQTAFGVGTGFAGKAQAIAVGFAHSFQDSNWSMSATTNVTQGHGIKTELSAGAGVQYAF</sequence>
<evidence type="ECO:0000259" key="9">
    <source>
        <dbReference type="Pfam" id="PF03895"/>
    </source>
</evidence>
<feature type="signal peptide" evidence="8">
    <location>
        <begin position="1"/>
        <end position="20"/>
    </location>
</feature>
<dbReference type="GO" id="GO:0009279">
    <property type="term" value="C:cell outer membrane"/>
    <property type="evidence" value="ECO:0007669"/>
    <property type="project" value="UniProtKB-SubCell"/>
</dbReference>
<comment type="caution">
    <text evidence="10">The sequence shown here is derived from an EMBL/GenBank/DDBJ whole genome shotgun (WGS) entry which is preliminary data.</text>
</comment>
<evidence type="ECO:0000256" key="5">
    <source>
        <dbReference type="ARBA" id="ARBA00022729"/>
    </source>
</evidence>
<proteinExistence type="predicted"/>
<dbReference type="Proteomes" id="UP001156690">
    <property type="component" value="Unassembled WGS sequence"/>
</dbReference>
<feature type="domain" description="Trimeric autotransporter adhesin YadA-like C-terminal membrane anchor" evidence="9">
    <location>
        <begin position="602"/>
        <end position="662"/>
    </location>
</feature>
<keyword evidence="6" id="KW-0472">Membrane</keyword>
<dbReference type="InterPro" id="IPR005594">
    <property type="entry name" value="YadA_C"/>
</dbReference>
<feature type="chain" id="PRO_5043338453" description="Trimeric autotransporter adhesin YadA-like C-terminal membrane anchor domain-containing protein" evidence="8">
    <location>
        <begin position="21"/>
        <end position="662"/>
    </location>
</feature>
<organism evidence="10 11">
    <name type="scientific">Vibrio penaeicida</name>
    <dbReference type="NCBI Taxonomy" id="104609"/>
    <lineage>
        <taxon>Bacteria</taxon>
        <taxon>Pseudomonadati</taxon>
        <taxon>Pseudomonadota</taxon>
        <taxon>Gammaproteobacteria</taxon>
        <taxon>Vibrionales</taxon>
        <taxon>Vibrionaceae</taxon>
        <taxon>Vibrio</taxon>
    </lineage>
</organism>
<dbReference type="EMBL" id="BSNX01000075">
    <property type="protein sequence ID" value="GLQ75849.1"/>
    <property type="molecule type" value="Genomic_DNA"/>
</dbReference>
<gene>
    <name evidence="10" type="ORF">GCM10007932_52120</name>
</gene>
<evidence type="ECO:0000256" key="8">
    <source>
        <dbReference type="SAM" id="SignalP"/>
    </source>
</evidence>
<evidence type="ECO:0000256" key="4">
    <source>
        <dbReference type="ARBA" id="ARBA00022692"/>
    </source>
</evidence>
<evidence type="ECO:0000256" key="6">
    <source>
        <dbReference type="ARBA" id="ARBA00023136"/>
    </source>
</evidence>
<keyword evidence="11" id="KW-1185">Reference proteome</keyword>
<dbReference type="Pfam" id="PF03895">
    <property type="entry name" value="YadA_anchor"/>
    <property type="match status" value="1"/>
</dbReference>
<evidence type="ECO:0000313" key="11">
    <source>
        <dbReference type="Proteomes" id="UP001156690"/>
    </source>
</evidence>
<keyword evidence="5 8" id="KW-0732">Signal</keyword>
<dbReference type="RefSeq" id="WP_224055631.1">
    <property type="nucleotide sequence ID" value="NZ_AP025145.1"/>
</dbReference>
<evidence type="ECO:0000256" key="1">
    <source>
        <dbReference type="ARBA" id="ARBA00004241"/>
    </source>
</evidence>